<organism evidence="3 4">
    <name type="scientific">Trapa incisa</name>
    <dbReference type="NCBI Taxonomy" id="236973"/>
    <lineage>
        <taxon>Eukaryota</taxon>
        <taxon>Viridiplantae</taxon>
        <taxon>Streptophyta</taxon>
        <taxon>Embryophyta</taxon>
        <taxon>Tracheophyta</taxon>
        <taxon>Spermatophyta</taxon>
        <taxon>Magnoliopsida</taxon>
        <taxon>eudicotyledons</taxon>
        <taxon>Gunneridae</taxon>
        <taxon>Pentapetalae</taxon>
        <taxon>rosids</taxon>
        <taxon>malvids</taxon>
        <taxon>Myrtales</taxon>
        <taxon>Lythraceae</taxon>
        <taxon>Trapa</taxon>
    </lineage>
</organism>
<evidence type="ECO:0000313" key="3">
    <source>
        <dbReference type="EMBL" id="KAK4759533.1"/>
    </source>
</evidence>
<dbReference type="Gene3D" id="1.10.10.60">
    <property type="entry name" value="Homeodomain-like"/>
    <property type="match status" value="1"/>
</dbReference>
<feature type="region of interest" description="Disordered" evidence="2">
    <location>
        <begin position="67"/>
        <end position="91"/>
    </location>
</feature>
<evidence type="ECO:0000313" key="4">
    <source>
        <dbReference type="Proteomes" id="UP001345219"/>
    </source>
</evidence>
<dbReference type="SUPFAM" id="SSF46689">
    <property type="entry name" value="Homeodomain-like"/>
    <property type="match status" value="1"/>
</dbReference>
<dbReference type="PANTHER" id="PTHR12802:SF115">
    <property type="entry name" value="PROTEIN REVEILLE 8"/>
    <property type="match status" value="1"/>
</dbReference>
<dbReference type="InterPro" id="IPR009057">
    <property type="entry name" value="Homeodomain-like_sf"/>
</dbReference>
<accession>A0AAN7K865</accession>
<feature type="compositionally biased region" description="Basic residues" evidence="2">
    <location>
        <begin position="71"/>
        <end position="86"/>
    </location>
</feature>
<proteinExistence type="predicted"/>
<name>A0AAN7K865_9MYRT</name>
<dbReference type="PANTHER" id="PTHR12802">
    <property type="entry name" value="SWI/SNF COMPLEX-RELATED"/>
    <property type="match status" value="1"/>
</dbReference>
<protein>
    <submittedName>
        <fullName evidence="3">Uncharacterized protein</fullName>
    </submittedName>
</protein>
<evidence type="ECO:0000256" key="2">
    <source>
        <dbReference type="SAM" id="MobiDB-lite"/>
    </source>
</evidence>
<dbReference type="AlphaFoldDB" id="A0AAN7K865"/>
<dbReference type="Proteomes" id="UP001345219">
    <property type="component" value="Chromosome 17"/>
</dbReference>
<gene>
    <name evidence="3" type="ORF">SAY87_022664</name>
</gene>
<keyword evidence="1" id="KW-0539">Nucleus</keyword>
<reference evidence="3 4" key="1">
    <citation type="journal article" date="2023" name="Hortic Res">
        <title>Pangenome of water caltrop reveals structural variations and asymmetric subgenome divergence after allopolyploidization.</title>
        <authorList>
            <person name="Zhang X."/>
            <person name="Chen Y."/>
            <person name="Wang L."/>
            <person name="Yuan Y."/>
            <person name="Fang M."/>
            <person name="Shi L."/>
            <person name="Lu R."/>
            <person name="Comes H.P."/>
            <person name="Ma Y."/>
            <person name="Chen Y."/>
            <person name="Huang G."/>
            <person name="Zhou Y."/>
            <person name="Zheng Z."/>
            <person name="Qiu Y."/>
        </authorList>
    </citation>
    <scope>NUCLEOTIDE SEQUENCE [LARGE SCALE GENOMIC DNA]</scope>
    <source>
        <tissue evidence="3">Roots</tissue>
    </source>
</reference>
<keyword evidence="4" id="KW-1185">Reference proteome</keyword>
<sequence>MDMKRKRVGEITAASLNSTQRSKIRGRFDRYWKKIEDFVGSKTVIQIRSHAQKYFLKIQKNGTLARVPPLRPKRSAAHPYPHKASKSGHGQLDGSSLLISPSGNMVACCEEFFNLEAADGLEPIYIGSKGLTITIGSTSRVLPGSYMSKQIRQGPELSGLPNFAAVYSFIGSVFDPDTKDYAQKLKQMDPIDFGTVLTLMNNITFNLLNPDFEPIIKVLCSYDINTKTEMVPLRTIAENQRNICSRINEL</sequence>
<dbReference type="EMBL" id="JAXIOK010000011">
    <property type="protein sequence ID" value="KAK4759533.1"/>
    <property type="molecule type" value="Genomic_DNA"/>
</dbReference>
<comment type="caution">
    <text evidence="3">The sequence shown here is derived from an EMBL/GenBank/DDBJ whole genome shotgun (WGS) entry which is preliminary data.</text>
</comment>
<dbReference type="Pfam" id="PF24904">
    <property type="entry name" value="RVE6"/>
    <property type="match status" value="1"/>
</dbReference>
<evidence type="ECO:0000256" key="1">
    <source>
        <dbReference type="ARBA" id="ARBA00023242"/>
    </source>
</evidence>